<gene>
    <name evidence="2" type="ORF">TT172_LOCUS6055</name>
</gene>
<reference evidence="2 3" key="1">
    <citation type="submission" date="2018-04" db="EMBL/GenBank/DDBJ databases">
        <authorList>
            <person name="Huttner S."/>
            <person name="Dainat J."/>
        </authorList>
    </citation>
    <scope>NUCLEOTIDE SEQUENCE [LARGE SCALE GENOMIC DNA]</scope>
</reference>
<feature type="region of interest" description="Disordered" evidence="1">
    <location>
        <begin position="588"/>
        <end position="626"/>
    </location>
</feature>
<feature type="compositionally biased region" description="Low complexity" evidence="1">
    <location>
        <begin position="383"/>
        <end position="395"/>
    </location>
</feature>
<feature type="compositionally biased region" description="Low complexity" evidence="1">
    <location>
        <begin position="474"/>
        <end position="535"/>
    </location>
</feature>
<feature type="compositionally biased region" description="Gly residues" evidence="1">
    <location>
        <begin position="607"/>
        <end position="626"/>
    </location>
</feature>
<feature type="region of interest" description="Disordered" evidence="1">
    <location>
        <begin position="265"/>
        <end position="406"/>
    </location>
</feature>
<feature type="compositionally biased region" description="Polar residues" evidence="1">
    <location>
        <begin position="298"/>
        <end position="329"/>
    </location>
</feature>
<feature type="compositionally biased region" description="Low complexity" evidence="1">
    <location>
        <begin position="204"/>
        <end position="216"/>
    </location>
</feature>
<evidence type="ECO:0000256" key="1">
    <source>
        <dbReference type="SAM" id="MobiDB-lite"/>
    </source>
</evidence>
<dbReference type="EMBL" id="OUUZ01000011">
    <property type="protein sequence ID" value="SPQ23636.1"/>
    <property type="molecule type" value="Genomic_DNA"/>
</dbReference>
<name>A0A3S4AQS8_9PEZI</name>
<feature type="compositionally biased region" description="Low complexity" evidence="1">
    <location>
        <begin position="594"/>
        <end position="606"/>
    </location>
</feature>
<accession>A0A3S4AQS8</accession>
<dbReference type="AlphaFoldDB" id="A0A3S4AQS8"/>
<protein>
    <submittedName>
        <fullName evidence="2">824309c7-f528-479b-95fa-1169344889fe</fullName>
    </submittedName>
</protein>
<feature type="compositionally biased region" description="Low complexity" evidence="1">
    <location>
        <begin position="99"/>
        <end position="114"/>
    </location>
</feature>
<feature type="region of interest" description="Disordered" evidence="1">
    <location>
        <begin position="66"/>
        <end position="219"/>
    </location>
</feature>
<feature type="compositionally biased region" description="Basic and acidic residues" evidence="1">
    <location>
        <begin position="367"/>
        <end position="382"/>
    </location>
</feature>
<evidence type="ECO:0000313" key="2">
    <source>
        <dbReference type="EMBL" id="SPQ23636.1"/>
    </source>
</evidence>
<proteinExistence type="predicted"/>
<evidence type="ECO:0000313" key="3">
    <source>
        <dbReference type="Proteomes" id="UP000289323"/>
    </source>
</evidence>
<dbReference type="Proteomes" id="UP000289323">
    <property type="component" value="Unassembled WGS sequence"/>
</dbReference>
<sequence>MAGTRPNFDKRMSKDDLALMGMGMGKGRERGLQPYMTAQPLPEAHAISAGRPVASGQTLDAAIVDLWGDPDRDGAGKSDAGFSTIPPESPTSRPYFGWQPQSQVSVQISSSPSPAQTPEPPIQRTKTQKRRLFGSLFGRKQAEPPKAPEASDVNRSVSSTWVPGANNDAAPARSNTVRKTPKHKPIVIRSNTEPFSDAAVPQESWPSISGTSSSLSTNKPGLLDVEIPDIRLERYSVMFSGVLNANGTKSSLLERRQATLEKLKTISDGREDEMVEERTRPRRATSPQPGKSPAFSLFPQTPTRQSGVEAVSTSLAPPSRGLTRSNTSPAYLPSPARATFEAGQQPSAPEHLARKERKTVTIVSPRTMDERDRAAKVEKLREQQQQQQRQQAHQQHPLRSHPQPAMASTTATFHLDPDESALILDSPESISSPFSSPASSSYDSASSPQRAKPGPALIPSLRPTIPEPEWQILTPPSSTSSASTASNASTGTTTTTASTLSTTTTTPAAKRSRSATVSASTSTSTSASGSVRASRPSIDDDESTAAAAAALPRVSVDEQDAALKAAVESSIARQISISRQQRQLLMRPFGPGQGALSAGSAASSASGAGGKTGGASGGVAGGKNGKGKGAGVGLGLGGWENGYANGQRHGQGQGQAQGQAQVTVGVIKGRVTPVMVGGGAAGDRRSERVVLDVVR</sequence>
<feature type="region of interest" description="Disordered" evidence="1">
    <location>
        <begin position="426"/>
        <end position="544"/>
    </location>
</feature>
<feature type="compositionally biased region" description="Low complexity" evidence="1">
    <location>
        <begin position="426"/>
        <end position="448"/>
    </location>
</feature>
<organism evidence="2 3">
    <name type="scientific">Thermothielavioides terrestris</name>
    <dbReference type="NCBI Taxonomy" id="2587410"/>
    <lineage>
        <taxon>Eukaryota</taxon>
        <taxon>Fungi</taxon>
        <taxon>Dikarya</taxon>
        <taxon>Ascomycota</taxon>
        <taxon>Pezizomycotina</taxon>
        <taxon>Sordariomycetes</taxon>
        <taxon>Sordariomycetidae</taxon>
        <taxon>Sordariales</taxon>
        <taxon>Chaetomiaceae</taxon>
        <taxon>Thermothielavioides</taxon>
    </lineage>
</organism>